<dbReference type="Pfam" id="PF13564">
    <property type="entry name" value="DoxX_2"/>
    <property type="match status" value="1"/>
</dbReference>
<accession>A0A399JA34</accession>
<keyword evidence="2 5" id="KW-0812">Transmembrane</keyword>
<feature type="transmembrane region" description="Helical" evidence="5">
    <location>
        <begin position="72"/>
        <end position="93"/>
    </location>
</feature>
<evidence type="ECO:0000256" key="2">
    <source>
        <dbReference type="ARBA" id="ARBA00022692"/>
    </source>
</evidence>
<evidence type="ECO:0000256" key="3">
    <source>
        <dbReference type="ARBA" id="ARBA00022989"/>
    </source>
</evidence>
<name>A0A399JA34_9MICC</name>
<evidence type="ECO:0000313" key="6">
    <source>
        <dbReference type="EMBL" id="RII42461.1"/>
    </source>
</evidence>
<keyword evidence="7" id="KW-1185">Reference proteome</keyword>
<protein>
    <submittedName>
        <fullName evidence="6">DoxX family protein</fullName>
    </submittedName>
</protein>
<proteinExistence type="predicted"/>
<dbReference type="GO" id="GO:0016020">
    <property type="term" value="C:membrane"/>
    <property type="evidence" value="ECO:0007669"/>
    <property type="project" value="UniProtKB-SubCell"/>
</dbReference>
<feature type="transmembrane region" description="Helical" evidence="5">
    <location>
        <begin position="100"/>
        <end position="120"/>
    </location>
</feature>
<reference evidence="6 7" key="1">
    <citation type="submission" date="2018-07" db="EMBL/GenBank/DDBJ databases">
        <title>Arthrobacter sp. nov., isolated from raw cow's milk with high bacterial count.</title>
        <authorList>
            <person name="Hahne J."/>
            <person name="Isele D."/>
            <person name="Lipski A."/>
        </authorList>
    </citation>
    <scope>NUCLEOTIDE SEQUENCE [LARGE SCALE GENOMIC DNA]</scope>
    <source>
        <strain evidence="6 7">JZ R-35</strain>
    </source>
</reference>
<dbReference type="EMBL" id="QQXK01000011">
    <property type="protein sequence ID" value="RII42461.1"/>
    <property type="molecule type" value="Genomic_DNA"/>
</dbReference>
<evidence type="ECO:0000256" key="1">
    <source>
        <dbReference type="ARBA" id="ARBA00004141"/>
    </source>
</evidence>
<evidence type="ECO:0000256" key="5">
    <source>
        <dbReference type="SAM" id="Phobius"/>
    </source>
</evidence>
<comment type="caution">
    <text evidence="6">The sequence shown here is derived from an EMBL/GenBank/DDBJ whole genome shotgun (WGS) entry which is preliminary data.</text>
</comment>
<organism evidence="6 7">
    <name type="scientific">Galactobacter valiniphilus</name>
    <dbReference type="NCBI Taxonomy" id="2676122"/>
    <lineage>
        <taxon>Bacteria</taxon>
        <taxon>Bacillati</taxon>
        <taxon>Actinomycetota</taxon>
        <taxon>Actinomycetes</taxon>
        <taxon>Micrococcales</taxon>
        <taxon>Micrococcaceae</taxon>
        <taxon>Galactobacter</taxon>
    </lineage>
</organism>
<evidence type="ECO:0000256" key="4">
    <source>
        <dbReference type="ARBA" id="ARBA00023136"/>
    </source>
</evidence>
<dbReference type="Proteomes" id="UP000265419">
    <property type="component" value="Unassembled WGS sequence"/>
</dbReference>
<feature type="transmembrane region" description="Helical" evidence="5">
    <location>
        <begin position="6"/>
        <end position="25"/>
    </location>
</feature>
<dbReference type="InterPro" id="IPR032808">
    <property type="entry name" value="DoxX"/>
</dbReference>
<evidence type="ECO:0000313" key="7">
    <source>
        <dbReference type="Proteomes" id="UP000265419"/>
    </source>
</evidence>
<sequence length="121" mass="12063">MLIAYWIVAGLLALAMLASGGMKVIKPKTAIVEGGMGWAEDFTPGMIKFIGIAEVLGALGLVLPVLTGVAPVLAPIAAVALAVVMIGAVVVHVRRKEPAAPALVLAAVSVAAAVLGFLAVA</sequence>
<gene>
    <name evidence="6" type="ORF">DWB68_06840</name>
</gene>
<dbReference type="AlphaFoldDB" id="A0A399JA34"/>
<comment type="subcellular location">
    <subcellularLocation>
        <location evidence="1">Membrane</location>
        <topology evidence="1">Multi-pass membrane protein</topology>
    </subcellularLocation>
</comment>
<keyword evidence="3 5" id="KW-1133">Transmembrane helix</keyword>
<keyword evidence="4 5" id="KW-0472">Membrane</keyword>
<feature type="transmembrane region" description="Helical" evidence="5">
    <location>
        <begin position="46"/>
        <end position="66"/>
    </location>
</feature>